<gene>
    <name evidence="2" type="ORF">LVJ81_03185</name>
</gene>
<feature type="chain" id="PRO_5047547730" description="SH3b domain-containing protein" evidence="1">
    <location>
        <begin position="24"/>
        <end position="101"/>
    </location>
</feature>
<evidence type="ECO:0000313" key="2">
    <source>
        <dbReference type="EMBL" id="UOO93049.1"/>
    </source>
</evidence>
<dbReference type="RefSeq" id="WP_019958026.1">
    <property type="nucleotide sequence ID" value="NZ_CP091512.1"/>
</dbReference>
<keyword evidence="1" id="KW-0732">Signal</keyword>
<keyword evidence="3" id="KW-1185">Reference proteome</keyword>
<evidence type="ECO:0008006" key="4">
    <source>
        <dbReference type="Google" id="ProtNLM"/>
    </source>
</evidence>
<name>A0ABY4ECV8_VITST</name>
<accession>A0ABY4ECV8</accession>
<evidence type="ECO:0000313" key="3">
    <source>
        <dbReference type="Proteomes" id="UP000832034"/>
    </source>
</evidence>
<proteinExistence type="predicted"/>
<sequence>MQKWKWMVVWSVLSVAAIPSVQAQPRGVENPDKVGLMGWVHTPPTNIRASPNGKIQCVVRKEGHIRLFGSSGMEDSNGEWYYTDYCGKMGMIHTTQFVIPD</sequence>
<evidence type="ECO:0000256" key="1">
    <source>
        <dbReference type="SAM" id="SignalP"/>
    </source>
</evidence>
<reference evidence="2" key="2">
    <citation type="journal article" date="2022" name="Res Sq">
        <title>Evolution of multicellular longitudinally dividing oral cavity symbionts (Neisseriaceae).</title>
        <authorList>
            <person name="Nyongesa S."/>
            <person name="Weber P."/>
            <person name="Bernet E."/>
            <person name="Pullido F."/>
            <person name="Nieckarz M."/>
            <person name="Delaby M."/>
            <person name="Nieves C."/>
            <person name="Viehboeck T."/>
            <person name="Krause N."/>
            <person name="Rivera-Millot A."/>
            <person name="Nakamura A."/>
            <person name="Vischer N."/>
            <person name="VanNieuwenhze M."/>
            <person name="Brun Y."/>
            <person name="Cava F."/>
            <person name="Bulgheresi S."/>
            <person name="Veyrier F."/>
        </authorList>
    </citation>
    <scope>NUCLEOTIDE SEQUENCE</scope>
    <source>
        <strain evidence="2">SAG 1488-6</strain>
    </source>
</reference>
<dbReference type="Proteomes" id="UP000832034">
    <property type="component" value="Chromosome"/>
</dbReference>
<feature type="signal peptide" evidence="1">
    <location>
        <begin position="1"/>
        <end position="23"/>
    </location>
</feature>
<dbReference type="EMBL" id="CP091512">
    <property type="protein sequence ID" value="UOO93049.1"/>
    <property type="molecule type" value="Genomic_DNA"/>
</dbReference>
<organism evidence="2 3">
    <name type="scientific">Vitreoscilla stercoraria</name>
    <dbReference type="NCBI Taxonomy" id="61"/>
    <lineage>
        <taxon>Bacteria</taxon>
        <taxon>Pseudomonadati</taxon>
        <taxon>Pseudomonadota</taxon>
        <taxon>Betaproteobacteria</taxon>
        <taxon>Neisseriales</taxon>
        <taxon>Neisseriaceae</taxon>
        <taxon>Vitreoscilla</taxon>
    </lineage>
</organism>
<reference evidence="2" key="1">
    <citation type="submission" date="2021-12" db="EMBL/GenBank/DDBJ databases">
        <authorList>
            <person name="Veyrier F.J."/>
        </authorList>
    </citation>
    <scope>NUCLEOTIDE SEQUENCE</scope>
    <source>
        <strain evidence="2">SAG 1488-6</strain>
    </source>
</reference>
<protein>
    <recommendedName>
        <fullName evidence="4">SH3b domain-containing protein</fullName>
    </recommendedName>
</protein>